<evidence type="ECO:0000256" key="7">
    <source>
        <dbReference type="ARBA" id="ARBA00047343"/>
    </source>
</evidence>
<protein>
    <recommendedName>
        <fullName evidence="2">mannose-1-phosphate guanylyltransferase</fullName>
        <ecNumber evidence="2">2.7.7.13</ecNumber>
    </recommendedName>
</protein>
<dbReference type="NCBIfam" id="TIGR01479">
    <property type="entry name" value="GMP_PMI"/>
    <property type="match status" value="1"/>
</dbReference>
<evidence type="ECO:0000256" key="5">
    <source>
        <dbReference type="ARBA" id="ARBA00022741"/>
    </source>
</evidence>
<name>A0A1W1BNW0_9ZZZZ</name>
<dbReference type="Gene3D" id="3.90.550.10">
    <property type="entry name" value="Spore Coat Polysaccharide Biosynthesis Protein SpsA, Chain A"/>
    <property type="match status" value="1"/>
</dbReference>
<feature type="domain" description="MannoseP isomerase/GMP-like beta-helix" evidence="10">
    <location>
        <begin position="283"/>
        <end position="337"/>
    </location>
</feature>
<keyword evidence="6" id="KW-0342">GTP-binding</keyword>
<evidence type="ECO:0000313" key="11">
    <source>
        <dbReference type="EMBL" id="SFV55176.1"/>
    </source>
</evidence>
<reference evidence="11" key="1">
    <citation type="submission" date="2016-10" db="EMBL/GenBank/DDBJ databases">
        <authorList>
            <person name="de Groot N.N."/>
        </authorList>
    </citation>
    <scope>NUCLEOTIDE SEQUENCE</scope>
</reference>
<feature type="domain" description="Mannose-6-phosphate isomerase type II C-terminal" evidence="9">
    <location>
        <begin position="342"/>
        <end position="455"/>
    </location>
</feature>
<dbReference type="Pfam" id="PF01050">
    <property type="entry name" value="MannoseP_isomer"/>
    <property type="match status" value="1"/>
</dbReference>
<dbReference type="CDD" id="cd02509">
    <property type="entry name" value="GDP-M1P_Guanylyltransferase"/>
    <property type="match status" value="1"/>
</dbReference>
<dbReference type="EMBL" id="FPHG01000027">
    <property type="protein sequence ID" value="SFV55176.1"/>
    <property type="molecule type" value="Genomic_DNA"/>
</dbReference>
<dbReference type="GO" id="GO:0009298">
    <property type="term" value="P:GDP-mannose biosynthetic process"/>
    <property type="evidence" value="ECO:0007669"/>
    <property type="project" value="TreeGrafter"/>
</dbReference>
<evidence type="ECO:0000256" key="2">
    <source>
        <dbReference type="ARBA" id="ARBA00012387"/>
    </source>
</evidence>
<dbReference type="EC" id="2.7.7.13" evidence="2"/>
<dbReference type="AlphaFoldDB" id="A0A1W1BNW0"/>
<dbReference type="PANTHER" id="PTHR46390:SF1">
    <property type="entry name" value="MANNOSE-1-PHOSPHATE GUANYLYLTRANSFERASE"/>
    <property type="match status" value="1"/>
</dbReference>
<dbReference type="GO" id="GO:0004475">
    <property type="term" value="F:mannose-1-phosphate guanylyltransferase (GTP) activity"/>
    <property type="evidence" value="ECO:0007669"/>
    <property type="project" value="UniProtKB-EC"/>
</dbReference>
<evidence type="ECO:0000256" key="6">
    <source>
        <dbReference type="ARBA" id="ARBA00023134"/>
    </source>
</evidence>
<feature type="domain" description="Nucleotidyl transferase" evidence="8">
    <location>
        <begin position="3"/>
        <end position="276"/>
    </location>
</feature>
<sequence>MTNIILCGGSGTRLWPISRALMPKQFIKLFNNKSLFQLTVERNQSECNNFLIVSNAEQYFLASDQMGELAIDKEHQDSKFLLEPVGRNTAPAIALACFALDKDEIVLVTPSDHLIKDEVAYDKVISRAVELAKDDTLVTFGIKPEFPETGFGYIESDGEDVKAFKEKPDEDTAKEYVEAGNYYWNSGMFTFKAGVFLEELEKYSPEIYNSSKHAYMNANDEDMIRVLHEDMANIPEDSIDYAVMEKSDKVKVVSSNIGWSDLGSFDALSEEYEKDENGNSIDDNLIAMNSKENFVHTSNRMITLADVDDLIIVDTPDALLVSKKGSSQKIKDIVQELKGRESELHHIHLTAHRPWGTYTVLEESEHYKIKRIVVKPSKRLSLQKHYHRSEHWIIVSGTALITVGDKETLVKANESTYIPMGEIHRLENPGKIDVVLIEAQVGDYLGEDDIVRLEDDFKRV</sequence>
<dbReference type="FunFam" id="2.60.120.10:FF:000032">
    <property type="entry name" value="Mannose-1-phosphate guanylyltransferase/mannose-6-phosphate isomerase"/>
    <property type="match status" value="1"/>
</dbReference>
<dbReference type="FunFam" id="3.90.550.10:FF:000046">
    <property type="entry name" value="Mannose-1-phosphate guanylyltransferase (GDP)"/>
    <property type="match status" value="1"/>
</dbReference>
<dbReference type="Pfam" id="PF00483">
    <property type="entry name" value="NTP_transferase"/>
    <property type="match status" value="1"/>
</dbReference>
<dbReference type="Gene3D" id="2.60.120.10">
    <property type="entry name" value="Jelly Rolls"/>
    <property type="match status" value="1"/>
</dbReference>
<keyword evidence="5" id="KW-0547">Nucleotide-binding</keyword>
<accession>A0A1W1BNW0</accession>
<dbReference type="PANTHER" id="PTHR46390">
    <property type="entry name" value="MANNOSE-1-PHOSPHATE GUANYLYLTRANSFERASE"/>
    <property type="match status" value="1"/>
</dbReference>
<organism evidence="11">
    <name type="scientific">hydrothermal vent metagenome</name>
    <dbReference type="NCBI Taxonomy" id="652676"/>
    <lineage>
        <taxon>unclassified sequences</taxon>
        <taxon>metagenomes</taxon>
        <taxon>ecological metagenomes</taxon>
    </lineage>
</organism>
<keyword evidence="4 11" id="KW-0548">Nucleotidyltransferase</keyword>
<keyword evidence="3 11" id="KW-0808">Transferase</keyword>
<evidence type="ECO:0000256" key="3">
    <source>
        <dbReference type="ARBA" id="ARBA00022679"/>
    </source>
</evidence>
<dbReference type="InterPro" id="IPR054566">
    <property type="entry name" value="ManC/GMP-like_b-helix"/>
</dbReference>
<dbReference type="GO" id="GO:0005525">
    <property type="term" value="F:GTP binding"/>
    <property type="evidence" value="ECO:0007669"/>
    <property type="project" value="UniProtKB-KW"/>
</dbReference>
<dbReference type="Pfam" id="PF22640">
    <property type="entry name" value="ManC_GMP_beta-helix"/>
    <property type="match status" value="1"/>
</dbReference>
<comment type="catalytic activity">
    <reaction evidence="7">
        <text>alpha-D-mannose 1-phosphate + GTP + H(+) = GDP-alpha-D-mannose + diphosphate</text>
        <dbReference type="Rhea" id="RHEA:15229"/>
        <dbReference type="ChEBI" id="CHEBI:15378"/>
        <dbReference type="ChEBI" id="CHEBI:33019"/>
        <dbReference type="ChEBI" id="CHEBI:37565"/>
        <dbReference type="ChEBI" id="CHEBI:57527"/>
        <dbReference type="ChEBI" id="CHEBI:58409"/>
        <dbReference type="EC" id="2.7.7.13"/>
    </reaction>
</comment>
<dbReference type="SUPFAM" id="SSF53448">
    <property type="entry name" value="Nucleotide-diphospho-sugar transferases"/>
    <property type="match status" value="1"/>
</dbReference>
<dbReference type="GO" id="GO:0000271">
    <property type="term" value="P:polysaccharide biosynthetic process"/>
    <property type="evidence" value="ECO:0007669"/>
    <property type="project" value="InterPro"/>
</dbReference>
<dbReference type="InterPro" id="IPR014710">
    <property type="entry name" value="RmlC-like_jellyroll"/>
</dbReference>
<dbReference type="InterPro" id="IPR049577">
    <property type="entry name" value="GMPP_N"/>
</dbReference>
<dbReference type="InterPro" id="IPR051161">
    <property type="entry name" value="Mannose-6P_isomerase_type2"/>
</dbReference>
<dbReference type="CDD" id="cd02213">
    <property type="entry name" value="cupin_PMI_typeII_C"/>
    <property type="match status" value="1"/>
</dbReference>
<dbReference type="SUPFAM" id="SSF51182">
    <property type="entry name" value="RmlC-like cupins"/>
    <property type="match status" value="1"/>
</dbReference>
<dbReference type="InterPro" id="IPR006375">
    <property type="entry name" value="Man1P_GuaTrfase/Man6P_Isoase"/>
</dbReference>
<dbReference type="InterPro" id="IPR029044">
    <property type="entry name" value="Nucleotide-diphossugar_trans"/>
</dbReference>
<evidence type="ECO:0000259" key="10">
    <source>
        <dbReference type="Pfam" id="PF22640"/>
    </source>
</evidence>
<gene>
    <name evidence="11" type="ORF">MNB_SV-9-45</name>
</gene>
<evidence type="ECO:0000256" key="1">
    <source>
        <dbReference type="ARBA" id="ARBA00006115"/>
    </source>
</evidence>
<evidence type="ECO:0000259" key="9">
    <source>
        <dbReference type="Pfam" id="PF01050"/>
    </source>
</evidence>
<evidence type="ECO:0000259" key="8">
    <source>
        <dbReference type="Pfam" id="PF00483"/>
    </source>
</evidence>
<proteinExistence type="inferred from homology"/>
<dbReference type="InterPro" id="IPR001538">
    <property type="entry name" value="Man6P_isomerase-2_C"/>
</dbReference>
<comment type="similarity">
    <text evidence="1">Belongs to the mannose-6-phosphate isomerase type 2 family.</text>
</comment>
<dbReference type="InterPro" id="IPR011051">
    <property type="entry name" value="RmlC_Cupin_sf"/>
</dbReference>
<dbReference type="InterPro" id="IPR005835">
    <property type="entry name" value="NTP_transferase_dom"/>
</dbReference>
<evidence type="ECO:0000256" key="4">
    <source>
        <dbReference type="ARBA" id="ARBA00022695"/>
    </source>
</evidence>